<protein>
    <submittedName>
        <fullName evidence="2">MCE family protein</fullName>
    </submittedName>
</protein>
<dbReference type="InterPro" id="IPR052336">
    <property type="entry name" value="MlaD_Phospholipid_Transporter"/>
</dbReference>
<reference evidence="2 3" key="1">
    <citation type="submission" date="2023-07" db="EMBL/GenBank/DDBJ databases">
        <authorList>
            <person name="Girao M."/>
            <person name="Carvalho M.F."/>
        </authorList>
    </citation>
    <scope>NUCLEOTIDE SEQUENCE [LARGE SCALE GENOMIC DNA]</scope>
    <source>
        <strain evidence="2 3">YIM65754</strain>
    </source>
</reference>
<evidence type="ECO:0000313" key="3">
    <source>
        <dbReference type="Proteomes" id="UP001336020"/>
    </source>
</evidence>
<gene>
    <name evidence="2" type="ORF">Q7514_14350</name>
</gene>
<dbReference type="PANTHER" id="PTHR33371">
    <property type="entry name" value="INTERMEMBRANE PHOSPHOLIPID TRANSPORT SYSTEM BINDING PROTEIN MLAD-RELATED"/>
    <property type="match status" value="1"/>
</dbReference>
<evidence type="ECO:0000259" key="1">
    <source>
        <dbReference type="Pfam" id="PF02470"/>
    </source>
</evidence>
<comment type="caution">
    <text evidence="2">The sequence shown here is derived from an EMBL/GenBank/DDBJ whole genome shotgun (WGS) entry which is preliminary data.</text>
</comment>
<evidence type="ECO:0000313" key="2">
    <source>
        <dbReference type="EMBL" id="MEE2058700.1"/>
    </source>
</evidence>
<dbReference type="InterPro" id="IPR003399">
    <property type="entry name" value="Mce/MlaD"/>
</dbReference>
<organism evidence="2 3">
    <name type="scientific">Rhodococcus artemisiae</name>
    <dbReference type="NCBI Taxonomy" id="714159"/>
    <lineage>
        <taxon>Bacteria</taxon>
        <taxon>Bacillati</taxon>
        <taxon>Actinomycetota</taxon>
        <taxon>Actinomycetes</taxon>
        <taxon>Mycobacteriales</taxon>
        <taxon>Nocardiaceae</taxon>
        <taxon>Rhodococcus</taxon>
    </lineage>
</organism>
<dbReference type="InterPro" id="IPR005693">
    <property type="entry name" value="Mce"/>
</dbReference>
<sequence length="368" mass="38571">MRMRRWLSIAAVIAVVAGIVFLGARSWFAGNDEITVTAKFDNGAGLYVGNTVAVLGLEVGRVTAIEPQGTHVAVTMNIDGDMEIPSDAQAVAVSTSVLTDRHVELTPVYRGGDTLEDEAVIGLERTRTPIEFDRLIAMADTMALELQGDGEGNGAVAELLSAGASMTDGQGSSIRSALGTLSEALKIGPDGGTQTRNELTAIVDNLAVLSEAAAVNDQDIREFGAVTNQLSAVLAESGIGLGDTGSMINDILLQTNDLLTANRGAVQATATNAETLTRALADYQREIGEFLDLTPLLLNNAYHVMDRENGGARVHGLLERVALDGQLVKEVCNLMGMRDLGCDTGTVSDLGPDFGMSGMLEGLAGMHQ</sequence>
<proteinExistence type="predicted"/>
<dbReference type="NCBIfam" id="TIGR00996">
    <property type="entry name" value="Mtu_fam_mce"/>
    <property type="match status" value="1"/>
</dbReference>
<dbReference type="Pfam" id="PF02470">
    <property type="entry name" value="MlaD"/>
    <property type="match status" value="1"/>
</dbReference>
<accession>A0ABU7LAX1</accession>
<dbReference type="PANTHER" id="PTHR33371:SF4">
    <property type="entry name" value="INTERMEMBRANE PHOSPHOLIPID TRANSPORT SYSTEM BINDING PROTEIN MLAD"/>
    <property type="match status" value="1"/>
</dbReference>
<dbReference type="Proteomes" id="UP001336020">
    <property type="component" value="Unassembled WGS sequence"/>
</dbReference>
<dbReference type="EMBL" id="JAUTXY010000006">
    <property type="protein sequence ID" value="MEE2058700.1"/>
    <property type="molecule type" value="Genomic_DNA"/>
</dbReference>
<keyword evidence="3" id="KW-1185">Reference proteome</keyword>
<dbReference type="RefSeq" id="WP_330133955.1">
    <property type="nucleotide sequence ID" value="NZ_JAUTXY010000006.1"/>
</dbReference>
<feature type="domain" description="Mce/MlaD" evidence="1">
    <location>
        <begin position="34"/>
        <end position="107"/>
    </location>
</feature>
<name>A0ABU7LAX1_9NOCA</name>